<dbReference type="Gene3D" id="3.40.50.300">
    <property type="entry name" value="P-loop containing nucleotide triphosphate hydrolases"/>
    <property type="match status" value="1"/>
</dbReference>
<keyword evidence="1" id="KW-0418">Kinase</keyword>
<comment type="caution">
    <text evidence="1">The sequence shown here is derived from an EMBL/GenBank/DDBJ whole genome shotgun (WGS) entry which is preliminary data.</text>
</comment>
<dbReference type="SUPFAM" id="SSF52540">
    <property type="entry name" value="P-loop containing nucleoside triphosphate hydrolases"/>
    <property type="match status" value="1"/>
</dbReference>
<evidence type="ECO:0000313" key="1">
    <source>
        <dbReference type="EMBL" id="RLL13877.1"/>
    </source>
</evidence>
<protein>
    <submittedName>
        <fullName evidence="1">Cytidylate kinase-like family protein</fullName>
    </submittedName>
</protein>
<proteinExistence type="predicted"/>
<dbReference type="EMBL" id="RCHT01000002">
    <property type="protein sequence ID" value="RLL13877.1"/>
    <property type="molecule type" value="Genomic_DNA"/>
</dbReference>
<evidence type="ECO:0000313" key="2">
    <source>
        <dbReference type="Proteomes" id="UP000276301"/>
    </source>
</evidence>
<reference evidence="1 2" key="1">
    <citation type="submission" date="2018-10" db="EMBL/GenBank/DDBJ databases">
        <title>Anaerotruncus faecis sp. nov., isolated from human feces.</title>
        <authorList>
            <person name="Wang Y.-J."/>
        </authorList>
    </citation>
    <scope>NUCLEOTIDE SEQUENCE [LARGE SCALE GENOMIC DNA]</scope>
    <source>
        <strain evidence="1 2">22A2-44</strain>
    </source>
</reference>
<keyword evidence="1" id="KW-0808">Transferase</keyword>
<gene>
    <name evidence="1" type="ORF">D4A47_03025</name>
</gene>
<dbReference type="InterPro" id="IPR027417">
    <property type="entry name" value="P-loop_NTPase"/>
</dbReference>
<dbReference type="AlphaFoldDB" id="A0A498CPB7"/>
<dbReference type="Pfam" id="PF13189">
    <property type="entry name" value="Cytidylate_kin2"/>
    <property type="match status" value="1"/>
</dbReference>
<organism evidence="1 2">
    <name type="scientific">Anaerotruncus massiliensis</name>
    <name type="common">ex Liu et al. 2021</name>
    <dbReference type="NCBI Taxonomy" id="2321404"/>
    <lineage>
        <taxon>Bacteria</taxon>
        <taxon>Bacillati</taxon>
        <taxon>Bacillota</taxon>
        <taxon>Clostridia</taxon>
        <taxon>Eubacteriales</taxon>
        <taxon>Oscillospiraceae</taxon>
        <taxon>Anaerotruncus</taxon>
    </lineage>
</organism>
<keyword evidence="2" id="KW-1185">Reference proteome</keyword>
<dbReference type="Proteomes" id="UP000276301">
    <property type="component" value="Unassembled WGS sequence"/>
</dbReference>
<sequence length="207" mass="23512">MKNYVITIARQYGSGGKTIGRMLARELGIGYHDKELLVRASVESGISAELFAQVDEKIKKKPLIKPGKPLYTGEVLPPESPDFTSVQNLLNYQAKVIRDLAQKESCVIVGRCADFILRDLDNVLRIYVHAPIDYCIEKTIELHPDFDAEEARRFIQRTDKGRSDYYRCFTGNDWKNADNYDLCINSAVLGWDKCVALVKSYLDIKLS</sequence>
<dbReference type="RefSeq" id="WP_121586092.1">
    <property type="nucleotide sequence ID" value="NZ_RCHT01000002.1"/>
</dbReference>
<dbReference type="GO" id="GO:0016301">
    <property type="term" value="F:kinase activity"/>
    <property type="evidence" value="ECO:0007669"/>
    <property type="project" value="UniProtKB-KW"/>
</dbReference>
<name>A0A498CPB7_9FIRM</name>
<accession>A0A498CPB7</accession>